<dbReference type="EMBL" id="MU858207">
    <property type="protein sequence ID" value="KAK4209379.1"/>
    <property type="molecule type" value="Genomic_DNA"/>
</dbReference>
<evidence type="ECO:0000256" key="1">
    <source>
        <dbReference type="SAM" id="MobiDB-lite"/>
    </source>
</evidence>
<keyword evidence="4" id="KW-1185">Reference proteome</keyword>
<dbReference type="AlphaFoldDB" id="A0AAN7B3X6"/>
<evidence type="ECO:0000256" key="2">
    <source>
        <dbReference type="SAM" id="SignalP"/>
    </source>
</evidence>
<feature type="compositionally biased region" description="Basic and acidic residues" evidence="1">
    <location>
        <begin position="57"/>
        <end position="66"/>
    </location>
</feature>
<reference evidence="3" key="2">
    <citation type="submission" date="2023-05" db="EMBL/GenBank/DDBJ databases">
        <authorList>
            <consortium name="Lawrence Berkeley National Laboratory"/>
            <person name="Steindorff A."/>
            <person name="Hensen N."/>
            <person name="Bonometti L."/>
            <person name="Westerberg I."/>
            <person name="Brannstrom I.O."/>
            <person name="Guillou S."/>
            <person name="Cros-Aarteil S."/>
            <person name="Calhoun S."/>
            <person name="Haridas S."/>
            <person name="Kuo A."/>
            <person name="Mondo S."/>
            <person name="Pangilinan J."/>
            <person name="Riley R."/>
            <person name="Labutti K."/>
            <person name="Andreopoulos B."/>
            <person name="Lipzen A."/>
            <person name="Chen C."/>
            <person name="Yanf M."/>
            <person name="Daum C."/>
            <person name="Ng V."/>
            <person name="Clum A."/>
            <person name="Ohm R."/>
            <person name="Martin F."/>
            <person name="Silar P."/>
            <person name="Natvig D."/>
            <person name="Lalanne C."/>
            <person name="Gautier V."/>
            <person name="Ament-Velasquez S.L."/>
            <person name="Kruys A."/>
            <person name="Hutchinson M.I."/>
            <person name="Powell A.J."/>
            <person name="Barry K."/>
            <person name="Miller A.N."/>
            <person name="Grigoriev I.V."/>
            <person name="Debuchy R."/>
            <person name="Gladieux P."/>
            <person name="Thoren M.H."/>
            <person name="Johannesson H."/>
        </authorList>
    </citation>
    <scope>NUCLEOTIDE SEQUENCE</scope>
    <source>
        <strain evidence="3">PSN293</strain>
    </source>
</reference>
<gene>
    <name evidence="3" type="ORF">QBC37DRAFT_404396</name>
</gene>
<feature type="chain" id="PRO_5042989974" evidence="2">
    <location>
        <begin position="23"/>
        <end position="175"/>
    </location>
</feature>
<sequence length="175" mass="20109">MAVGLQLLKWLLLLVFAASANALYRPTVALIDRRQMDLHEGAAQLPNNFSVNINEAQPEHSKRQEPKTTTTRASFPQFYNPEGLPRGPQRLCTPPVQPQVRNPPFANSWKVEKRQKPKTTTTTTTTTTTSRDDDWADPRWWHPRYKVLETLPEQPQRTNHPSHHSQKLEKLQDSA</sequence>
<keyword evidence="2" id="KW-0732">Signal</keyword>
<evidence type="ECO:0000313" key="3">
    <source>
        <dbReference type="EMBL" id="KAK4209379.1"/>
    </source>
</evidence>
<proteinExistence type="predicted"/>
<feature type="signal peptide" evidence="2">
    <location>
        <begin position="1"/>
        <end position="22"/>
    </location>
</feature>
<name>A0AAN7B3X6_9PEZI</name>
<accession>A0AAN7B3X6</accession>
<organism evidence="3 4">
    <name type="scientific">Rhypophila decipiens</name>
    <dbReference type="NCBI Taxonomy" id="261697"/>
    <lineage>
        <taxon>Eukaryota</taxon>
        <taxon>Fungi</taxon>
        <taxon>Dikarya</taxon>
        <taxon>Ascomycota</taxon>
        <taxon>Pezizomycotina</taxon>
        <taxon>Sordariomycetes</taxon>
        <taxon>Sordariomycetidae</taxon>
        <taxon>Sordariales</taxon>
        <taxon>Naviculisporaceae</taxon>
        <taxon>Rhypophila</taxon>
    </lineage>
</organism>
<comment type="caution">
    <text evidence="3">The sequence shown here is derived from an EMBL/GenBank/DDBJ whole genome shotgun (WGS) entry which is preliminary data.</text>
</comment>
<feature type="compositionally biased region" description="Basic and acidic residues" evidence="1">
    <location>
        <begin position="166"/>
        <end position="175"/>
    </location>
</feature>
<feature type="compositionally biased region" description="Low complexity" evidence="1">
    <location>
        <begin position="119"/>
        <end position="129"/>
    </location>
</feature>
<evidence type="ECO:0000313" key="4">
    <source>
        <dbReference type="Proteomes" id="UP001301769"/>
    </source>
</evidence>
<dbReference type="Proteomes" id="UP001301769">
    <property type="component" value="Unassembled WGS sequence"/>
</dbReference>
<reference evidence="3" key="1">
    <citation type="journal article" date="2023" name="Mol. Phylogenet. Evol.">
        <title>Genome-scale phylogeny and comparative genomics of the fungal order Sordariales.</title>
        <authorList>
            <person name="Hensen N."/>
            <person name="Bonometti L."/>
            <person name="Westerberg I."/>
            <person name="Brannstrom I.O."/>
            <person name="Guillou S."/>
            <person name="Cros-Aarteil S."/>
            <person name="Calhoun S."/>
            <person name="Haridas S."/>
            <person name="Kuo A."/>
            <person name="Mondo S."/>
            <person name="Pangilinan J."/>
            <person name="Riley R."/>
            <person name="LaButti K."/>
            <person name="Andreopoulos B."/>
            <person name="Lipzen A."/>
            <person name="Chen C."/>
            <person name="Yan M."/>
            <person name="Daum C."/>
            <person name="Ng V."/>
            <person name="Clum A."/>
            <person name="Steindorff A."/>
            <person name="Ohm R.A."/>
            <person name="Martin F."/>
            <person name="Silar P."/>
            <person name="Natvig D.O."/>
            <person name="Lalanne C."/>
            <person name="Gautier V."/>
            <person name="Ament-Velasquez S.L."/>
            <person name="Kruys A."/>
            <person name="Hutchinson M.I."/>
            <person name="Powell A.J."/>
            <person name="Barry K."/>
            <person name="Miller A.N."/>
            <person name="Grigoriev I.V."/>
            <person name="Debuchy R."/>
            <person name="Gladieux P."/>
            <person name="Hiltunen Thoren M."/>
            <person name="Johannesson H."/>
        </authorList>
    </citation>
    <scope>NUCLEOTIDE SEQUENCE</scope>
    <source>
        <strain evidence="3">PSN293</strain>
    </source>
</reference>
<feature type="region of interest" description="Disordered" evidence="1">
    <location>
        <begin position="56"/>
        <end position="175"/>
    </location>
</feature>
<feature type="compositionally biased region" description="Basic and acidic residues" evidence="1">
    <location>
        <begin position="130"/>
        <end position="140"/>
    </location>
</feature>
<protein>
    <submittedName>
        <fullName evidence="3">Uncharacterized protein</fullName>
    </submittedName>
</protein>